<reference evidence="6 7" key="1">
    <citation type="submission" date="2019-04" db="EMBL/GenBank/DDBJ databases">
        <title>Draft genome sequences for three unisolated Alnus-infective Frankia Sp+ strains, AgTrS, AiOr and AvVan, the first sequenced Frankia strains able to sporulate in-planta.</title>
        <authorList>
            <person name="Bethencourt L."/>
            <person name="Vautrin F."/>
            <person name="Taib N."/>
            <person name="Dubost A."/>
            <person name="Castro-Garcia L."/>
            <person name="Imbaud O."/>
            <person name="Abrouk D."/>
            <person name="Fournier P."/>
            <person name="Briolay J."/>
            <person name="Nguyen A."/>
            <person name="Normand P."/>
            <person name="Fernandez M.P."/>
            <person name="Brochier-Armanet C."/>
            <person name="Herrera-Belaroussi A."/>
        </authorList>
    </citation>
    <scope>NUCLEOTIDE SEQUENCE [LARGE SCALE GENOMIC DNA]</scope>
    <source>
        <strain evidence="6 7">AvVan</strain>
    </source>
</reference>
<feature type="region of interest" description="Disordered" evidence="4">
    <location>
        <begin position="1"/>
        <end position="35"/>
    </location>
</feature>
<dbReference type="PANTHER" id="PTHR33867:SF1">
    <property type="entry name" value="RIBOSOME MATURATION FACTOR RIMP"/>
    <property type="match status" value="1"/>
</dbReference>
<dbReference type="AlphaFoldDB" id="A0A4S5EUA2"/>
<dbReference type="Gene3D" id="3.30.300.70">
    <property type="entry name" value="RimP-like superfamily, N-terminal"/>
    <property type="match status" value="1"/>
</dbReference>
<feature type="domain" description="Ribosome maturation factor RimP N-terminal" evidence="5">
    <location>
        <begin position="45"/>
        <end position="116"/>
    </location>
</feature>
<evidence type="ECO:0000256" key="1">
    <source>
        <dbReference type="ARBA" id="ARBA00022490"/>
    </source>
</evidence>
<evidence type="ECO:0000256" key="3">
    <source>
        <dbReference type="HAMAP-Rule" id="MF_01077"/>
    </source>
</evidence>
<dbReference type="Proteomes" id="UP000305282">
    <property type="component" value="Unassembled WGS sequence"/>
</dbReference>
<dbReference type="InterPro" id="IPR028989">
    <property type="entry name" value="RimP_N"/>
</dbReference>
<keyword evidence="1 3" id="KW-0963">Cytoplasm</keyword>
<gene>
    <name evidence="3 6" type="primary">rimP</name>
    <name evidence="6" type="ORF">E7Y31_01570</name>
</gene>
<dbReference type="EMBL" id="SSXH01000015">
    <property type="protein sequence ID" value="THJ76127.1"/>
    <property type="molecule type" value="Genomic_DNA"/>
</dbReference>
<dbReference type="InterPro" id="IPR028998">
    <property type="entry name" value="RimP_C"/>
</dbReference>
<dbReference type="CDD" id="cd01734">
    <property type="entry name" value="YlxS_C"/>
    <property type="match status" value="1"/>
</dbReference>
<evidence type="ECO:0000313" key="6">
    <source>
        <dbReference type="EMBL" id="THJ76127.1"/>
    </source>
</evidence>
<sequence length="265" mass="27278">MWEGTDQVSGAGESGHGRGRGSSGATRRAGTVRPALRDRLTSGLAGVGLDLEDVTVSRAGSRSLVRVAVDRDGGIDLDAVAEAARVVSDLLDAAEAAGEGPTAGPYVLEVTSPGVDRPLTAARHWRRAVGRLVTVRDSAGDVLSGRVLSADEDGADLAVATGLARRGRPQRRRVARVTYAQVERATVEVEFSTEGNDDLSDESLSQPSAGAPQSPVSDVSADAPRAHAARDGAVQDDLPASPGPVSNDEGRQVDAQGAAGEEMTR</sequence>
<feature type="region of interest" description="Disordered" evidence="4">
    <location>
        <begin position="189"/>
        <end position="265"/>
    </location>
</feature>
<evidence type="ECO:0000256" key="4">
    <source>
        <dbReference type="SAM" id="MobiDB-lite"/>
    </source>
</evidence>
<comment type="caution">
    <text evidence="6">The sequence shown here is derived from an EMBL/GenBank/DDBJ whole genome shotgun (WGS) entry which is preliminary data.</text>
</comment>
<dbReference type="InterPro" id="IPR035956">
    <property type="entry name" value="RimP_N_sf"/>
</dbReference>
<dbReference type="Pfam" id="PF02576">
    <property type="entry name" value="RimP_N"/>
    <property type="match status" value="1"/>
</dbReference>
<dbReference type="NCBIfam" id="NF000930">
    <property type="entry name" value="PRK00092.2-2"/>
    <property type="match status" value="1"/>
</dbReference>
<dbReference type="PANTHER" id="PTHR33867">
    <property type="entry name" value="RIBOSOME MATURATION FACTOR RIMP"/>
    <property type="match status" value="1"/>
</dbReference>
<dbReference type="RefSeq" id="WP_136446570.1">
    <property type="nucleotide sequence ID" value="NZ_SSXH01000015.1"/>
</dbReference>
<dbReference type="OrthoDB" id="9805006at2"/>
<dbReference type="GO" id="GO:0005829">
    <property type="term" value="C:cytosol"/>
    <property type="evidence" value="ECO:0007669"/>
    <property type="project" value="TreeGrafter"/>
</dbReference>
<protein>
    <recommendedName>
        <fullName evidence="3">Ribosome maturation factor RimP</fullName>
    </recommendedName>
</protein>
<evidence type="ECO:0000259" key="5">
    <source>
        <dbReference type="Pfam" id="PF02576"/>
    </source>
</evidence>
<evidence type="ECO:0000256" key="2">
    <source>
        <dbReference type="ARBA" id="ARBA00022517"/>
    </source>
</evidence>
<dbReference type="GO" id="GO:0006412">
    <property type="term" value="P:translation"/>
    <property type="evidence" value="ECO:0007669"/>
    <property type="project" value="TreeGrafter"/>
</dbReference>
<dbReference type="InterPro" id="IPR003728">
    <property type="entry name" value="Ribosome_maturation_RimP"/>
</dbReference>
<dbReference type="SUPFAM" id="SSF75420">
    <property type="entry name" value="YhbC-like, N-terminal domain"/>
    <property type="match status" value="1"/>
</dbReference>
<comment type="subcellular location">
    <subcellularLocation>
        <location evidence="3">Cytoplasm</location>
    </subcellularLocation>
</comment>
<accession>A0A4S5EUA2</accession>
<evidence type="ECO:0000313" key="7">
    <source>
        <dbReference type="Proteomes" id="UP000305282"/>
    </source>
</evidence>
<name>A0A4S5EUA2_9ACTN</name>
<dbReference type="GO" id="GO:0000028">
    <property type="term" value="P:ribosomal small subunit assembly"/>
    <property type="evidence" value="ECO:0007669"/>
    <property type="project" value="TreeGrafter"/>
</dbReference>
<organism evidence="6 7">
    <name type="scientific">Candidatus Frankia alpina</name>
    <dbReference type="NCBI Taxonomy" id="2699483"/>
    <lineage>
        <taxon>Bacteria</taxon>
        <taxon>Bacillati</taxon>
        <taxon>Actinomycetota</taxon>
        <taxon>Actinomycetes</taxon>
        <taxon>Frankiales</taxon>
        <taxon>Frankiaceae</taxon>
        <taxon>Frankia</taxon>
    </lineage>
</organism>
<comment type="function">
    <text evidence="3">Required for maturation of 30S ribosomal subunits.</text>
</comment>
<dbReference type="HAMAP" id="MF_01077">
    <property type="entry name" value="RimP"/>
    <property type="match status" value="1"/>
</dbReference>
<proteinExistence type="inferred from homology"/>
<keyword evidence="2 3" id="KW-0690">Ribosome biogenesis</keyword>
<keyword evidence="7" id="KW-1185">Reference proteome</keyword>
<comment type="similarity">
    <text evidence="3">Belongs to the RimP family.</text>
</comment>